<dbReference type="GO" id="GO:0005829">
    <property type="term" value="C:cytosol"/>
    <property type="evidence" value="ECO:0007669"/>
    <property type="project" value="TreeGrafter"/>
</dbReference>
<name>A0A081DFS8_NONUL</name>
<accession>A0A081DFS8</accession>
<sequence length="128" mass="14919">MNSKKPTPLDEAKNIIHTLRHVYYDAIGEMYTHIKSSVGNAQFDNHDIVKLGFWPGGDRDGNPFVTASITKEVMNELRVTLMKCYYNELKELQRKLSFKEILEPITNLRNTLYEPCLMQPCMWLIKIL</sequence>
<keyword evidence="3" id="KW-0670">Pyruvate</keyword>
<evidence type="ECO:0000313" key="4">
    <source>
        <dbReference type="Proteomes" id="UP000028980"/>
    </source>
</evidence>
<organism evidence="3 4">
    <name type="scientific">Nonlabens ulvanivorans</name>
    <name type="common">Persicivirga ulvanivorans</name>
    <dbReference type="NCBI Taxonomy" id="906888"/>
    <lineage>
        <taxon>Bacteria</taxon>
        <taxon>Pseudomonadati</taxon>
        <taxon>Bacteroidota</taxon>
        <taxon>Flavobacteriia</taxon>
        <taxon>Flavobacteriales</taxon>
        <taxon>Flavobacteriaceae</taxon>
        <taxon>Nonlabens</taxon>
    </lineage>
</organism>
<dbReference type="Pfam" id="PF00311">
    <property type="entry name" value="PEPcase"/>
    <property type="match status" value="1"/>
</dbReference>
<dbReference type="SUPFAM" id="SSF51621">
    <property type="entry name" value="Phosphoenolpyruvate/pyruvate domain"/>
    <property type="match status" value="1"/>
</dbReference>
<reference evidence="3 4" key="1">
    <citation type="journal article" date="2014" name="Genome Announc.">
        <title>Draft Genome Sequences of Marine Flavobacterium Nonlabens Strains NR17, NR24, NR27, NR32, NR33, and Ara13.</title>
        <authorList>
            <person name="Nakanishi M."/>
            <person name="Meirelles P."/>
            <person name="Suzuki R."/>
            <person name="Takatani N."/>
            <person name="Mino S."/>
            <person name="Suda W."/>
            <person name="Oshima K."/>
            <person name="Hattori M."/>
            <person name="Ohkuma M."/>
            <person name="Hosokawa M."/>
            <person name="Miyashita K."/>
            <person name="Thompson F.L."/>
            <person name="Niwa A."/>
            <person name="Sawabe T."/>
            <person name="Sawabe T."/>
        </authorList>
    </citation>
    <scope>NUCLEOTIDE SEQUENCE [LARGE SCALE GENOMIC DNA]</scope>
    <source>
        <strain evidence="4">JCM19296</strain>
    </source>
</reference>
<dbReference type="PANTHER" id="PTHR30523">
    <property type="entry name" value="PHOSPHOENOLPYRUVATE CARBOXYLASE"/>
    <property type="match status" value="1"/>
</dbReference>
<dbReference type="Proteomes" id="UP000028980">
    <property type="component" value="Unassembled WGS sequence"/>
</dbReference>
<dbReference type="GO" id="GO:0006099">
    <property type="term" value="P:tricarboxylic acid cycle"/>
    <property type="evidence" value="ECO:0007669"/>
    <property type="project" value="InterPro"/>
</dbReference>
<comment type="caution">
    <text evidence="3">The sequence shown here is derived from an EMBL/GenBank/DDBJ whole genome shotgun (WGS) entry which is preliminary data.</text>
</comment>
<dbReference type="GO" id="GO:0008964">
    <property type="term" value="F:phosphoenolpyruvate carboxylase activity"/>
    <property type="evidence" value="ECO:0007669"/>
    <property type="project" value="InterPro"/>
</dbReference>
<dbReference type="GO" id="GO:0015977">
    <property type="term" value="P:carbon fixation"/>
    <property type="evidence" value="ECO:0007669"/>
    <property type="project" value="InterPro"/>
</dbReference>
<protein>
    <recommendedName>
        <fullName evidence="2">Phosphoenolpyruvate carboxylase</fullName>
    </recommendedName>
</protein>
<dbReference type="PANTHER" id="PTHR30523:SF6">
    <property type="entry name" value="PHOSPHOENOLPYRUVATE CARBOXYLASE"/>
    <property type="match status" value="1"/>
</dbReference>
<comment type="function">
    <text evidence="1">Forms oxaloacetate, a four-carbon dicarboxylic acid source for the tricarboxylic acid cycle.</text>
</comment>
<dbReference type="InterPro" id="IPR021135">
    <property type="entry name" value="PEP_COase"/>
</dbReference>
<dbReference type="AlphaFoldDB" id="A0A081DFS8"/>
<dbReference type="InterPro" id="IPR015813">
    <property type="entry name" value="Pyrv/PenolPyrv_kinase-like_dom"/>
</dbReference>
<proteinExistence type="predicted"/>
<gene>
    <name evidence="3" type="ORF">JCM19296_3383</name>
</gene>
<dbReference type="EMBL" id="BBLG01000012">
    <property type="protein sequence ID" value="GAK77774.1"/>
    <property type="molecule type" value="Genomic_DNA"/>
</dbReference>
<evidence type="ECO:0000313" key="3">
    <source>
        <dbReference type="EMBL" id="GAK77774.1"/>
    </source>
</evidence>
<evidence type="ECO:0000256" key="2">
    <source>
        <dbReference type="ARBA" id="ARBA00022419"/>
    </source>
</evidence>
<keyword evidence="3" id="KW-0456">Lyase</keyword>
<evidence type="ECO:0000256" key="1">
    <source>
        <dbReference type="ARBA" id="ARBA00003670"/>
    </source>
</evidence>